<keyword evidence="3" id="KW-1185">Reference proteome</keyword>
<name>A0AAE1TZA6_9EUCA</name>
<organism evidence="2 3">
    <name type="scientific">Petrolisthes manimaculis</name>
    <dbReference type="NCBI Taxonomy" id="1843537"/>
    <lineage>
        <taxon>Eukaryota</taxon>
        <taxon>Metazoa</taxon>
        <taxon>Ecdysozoa</taxon>
        <taxon>Arthropoda</taxon>
        <taxon>Crustacea</taxon>
        <taxon>Multicrustacea</taxon>
        <taxon>Malacostraca</taxon>
        <taxon>Eumalacostraca</taxon>
        <taxon>Eucarida</taxon>
        <taxon>Decapoda</taxon>
        <taxon>Pleocyemata</taxon>
        <taxon>Anomura</taxon>
        <taxon>Galatheoidea</taxon>
        <taxon>Porcellanidae</taxon>
        <taxon>Petrolisthes</taxon>
    </lineage>
</organism>
<feature type="compositionally biased region" description="Low complexity" evidence="1">
    <location>
        <begin position="38"/>
        <end position="61"/>
    </location>
</feature>
<feature type="compositionally biased region" description="Polar residues" evidence="1">
    <location>
        <begin position="94"/>
        <end position="105"/>
    </location>
</feature>
<proteinExistence type="predicted"/>
<dbReference type="AlphaFoldDB" id="A0AAE1TZA6"/>
<sequence>MMVERGKMFGGFSSPSNLPPQPPPPPISQLHHLHHQSHNSTTTNLSTNLTPPTSLNLSTNLTPPPPTSLHHQQPHSISPPTPPPTSLLHHQPQNSTPSSSVSNLTPPLPTQHGNHFLFPRFIVRHKSPGI</sequence>
<protein>
    <submittedName>
        <fullName evidence="2">Uncharacterized protein</fullName>
    </submittedName>
</protein>
<evidence type="ECO:0000313" key="2">
    <source>
        <dbReference type="EMBL" id="KAK4300575.1"/>
    </source>
</evidence>
<evidence type="ECO:0000256" key="1">
    <source>
        <dbReference type="SAM" id="MobiDB-lite"/>
    </source>
</evidence>
<comment type="caution">
    <text evidence="2">The sequence shown here is derived from an EMBL/GenBank/DDBJ whole genome shotgun (WGS) entry which is preliminary data.</text>
</comment>
<gene>
    <name evidence="2" type="ORF">Pmani_027226</name>
</gene>
<evidence type="ECO:0000313" key="3">
    <source>
        <dbReference type="Proteomes" id="UP001292094"/>
    </source>
</evidence>
<feature type="region of interest" description="Disordered" evidence="1">
    <location>
        <begin position="1"/>
        <end position="114"/>
    </location>
</feature>
<dbReference type="EMBL" id="JAWZYT010003028">
    <property type="protein sequence ID" value="KAK4300575.1"/>
    <property type="molecule type" value="Genomic_DNA"/>
</dbReference>
<feature type="compositionally biased region" description="Pro residues" evidence="1">
    <location>
        <begin position="17"/>
        <end position="27"/>
    </location>
</feature>
<reference evidence="2" key="1">
    <citation type="submission" date="2023-11" db="EMBL/GenBank/DDBJ databases">
        <title>Genome assemblies of two species of porcelain crab, Petrolisthes cinctipes and Petrolisthes manimaculis (Anomura: Porcellanidae).</title>
        <authorList>
            <person name="Angst P."/>
        </authorList>
    </citation>
    <scope>NUCLEOTIDE SEQUENCE</scope>
    <source>
        <strain evidence="2">PB745_02</strain>
        <tissue evidence="2">Gill</tissue>
    </source>
</reference>
<dbReference type="Proteomes" id="UP001292094">
    <property type="component" value="Unassembled WGS sequence"/>
</dbReference>
<accession>A0AAE1TZA6</accession>